<reference evidence="7 8" key="1">
    <citation type="submission" date="2011-10" db="EMBL/GenBank/DDBJ databases">
        <authorList>
            <person name="Genoscope - CEA"/>
        </authorList>
    </citation>
    <scope>NUCLEOTIDE SEQUENCE [LARGE SCALE GENOMIC DNA]</scope>
    <source>
        <strain evidence="7 8">RCC 1105</strain>
    </source>
</reference>
<dbReference type="GO" id="GO:0005739">
    <property type="term" value="C:mitochondrion"/>
    <property type="evidence" value="ECO:0007669"/>
    <property type="project" value="TreeGrafter"/>
</dbReference>
<dbReference type="OrthoDB" id="413077at2759"/>
<dbReference type="NCBIfam" id="NF008907">
    <property type="entry name" value="PRK12270.1"/>
    <property type="match status" value="1"/>
</dbReference>
<evidence type="ECO:0000256" key="3">
    <source>
        <dbReference type="ARBA" id="ARBA00023002"/>
    </source>
</evidence>
<evidence type="ECO:0000256" key="1">
    <source>
        <dbReference type="ARBA" id="ARBA00001964"/>
    </source>
</evidence>
<keyword evidence="4" id="KW-0786">Thiamine pyrophosphate</keyword>
<dbReference type="NCBIfam" id="NF006914">
    <property type="entry name" value="PRK09404.1"/>
    <property type="match status" value="1"/>
</dbReference>
<dbReference type="GO" id="GO:0006099">
    <property type="term" value="P:tricarboxylic acid cycle"/>
    <property type="evidence" value="ECO:0007669"/>
    <property type="project" value="TreeGrafter"/>
</dbReference>
<dbReference type="GO" id="GO:0045252">
    <property type="term" value="C:oxoglutarate dehydrogenase complex"/>
    <property type="evidence" value="ECO:0007669"/>
    <property type="project" value="TreeGrafter"/>
</dbReference>
<dbReference type="Gene3D" id="3.40.50.970">
    <property type="match status" value="1"/>
</dbReference>
<protein>
    <recommendedName>
        <fullName evidence="6">Transketolase-like pyrimidine-binding domain-containing protein</fullName>
    </recommendedName>
</protein>
<dbReference type="SUPFAM" id="SSF52518">
    <property type="entry name" value="Thiamin diphosphate-binding fold (THDP-binding)"/>
    <property type="match status" value="2"/>
</dbReference>
<feature type="compositionally biased region" description="Polar residues" evidence="5">
    <location>
        <begin position="106"/>
        <end position="121"/>
    </location>
</feature>
<feature type="region of interest" description="Disordered" evidence="5">
    <location>
        <begin position="106"/>
        <end position="126"/>
    </location>
</feature>
<dbReference type="Pfam" id="PF00676">
    <property type="entry name" value="E1_dh"/>
    <property type="match status" value="1"/>
</dbReference>
<dbReference type="InterPro" id="IPR001017">
    <property type="entry name" value="DH_E1"/>
</dbReference>
<dbReference type="Proteomes" id="UP000198341">
    <property type="component" value="Chromosome 9"/>
</dbReference>
<evidence type="ECO:0000256" key="4">
    <source>
        <dbReference type="ARBA" id="ARBA00023052"/>
    </source>
</evidence>
<name>K8F439_9CHLO</name>
<dbReference type="InterPro" id="IPR029061">
    <property type="entry name" value="THDP-binding"/>
</dbReference>
<sequence length="1124" mass="127236">MRETTARRAAGLLWRTTTTAAWGSKVRGGTGGTNRSSSSITAPSSPLGTTSAKNGIIFHRRFYYNSLRRTTTIGGKGGLTTTSTTRSRRHRFLHPSSESSFLMVKTLTSSPSKPTEQQNKPTPMRELRDEFLNANSVAYLEEMEKRFKEEGGEIGMDKSWSTLLKSLDKGMTGKELSSMWEDAKNGNAPLARERRATPSSSTAPSEVTSDLIQESMRLLLLVRAYQSAGHEMATLDPLGMEKKSVNVSLDPELYGFTEKDLDREFFLGTWRMKGFLAEDQPYWTLRDILSRLRETYCGNIGYEYMHIMDREKCNWLREQIETPTQKGYKPERKKILFERLARAELFETFLSNKYTAAKRFGLEGCETLIPGFEEAVDRAADLGVKNINIGMPHRGRLNVLANVIRKPLQTIFNEFKGGPKPTGELGLSGSQYTGSGDVKYHLGTSVVTRRGVNQDKKVQLSLLANPSHLEAVDTVVIGKCAARQFYTKDYEKETVIPVLLHGDGAFSGQGIVYETLDMSQLPEYHVGGTLHIVVNNQVAFTTDPKHSRSSMYCTDVAKCIEAPVFHVNGDDVEAVAWVMQLALEWRQKFKADAVVDIVCYRKFGHNEIDEPMFTQPLMYKVIKKHVSAHQQYAEKLIKEGVLTADEVKAKHAEILKELDTEFEMSKNYVPKFRDWVSSHWQGFKSPDQFASIRNTGVDPQVLREVGAKITEIPETFTPHKTVKRVYDARRKMFETGENVDWATAEMLAFGTLLNEGNHVRLSGQDVERGTFSHRHAVIKDQSTGERFVPLRNLYRDKMAEKGLKYFTVCNSSLSEFGVLGFELGYSLDNPNSLVIWEAQFGDFANSAQVIIDQFISSGEAKWLRQTGLTLLLPHGYDGQGPEHSSARLERFLQMSDEDPRVVPDMSQTKRLAIQGTNWQICNVTTPANYFHLLRRQIHRDYRKPLIVMSPKNLLRHPKCLSPLSEFDDVDSLTDAQGTRFKRLIMDKTAKVRGLTNIPVEDHVQRLVFCSGKVYYELDAEREALKAEDTIKICRIEQLAPFPWDLVERELKRYPNAEVVWCQEEPLNMGAYTHVDQRIRTLFKHLGKEGELKYAGRNQAASPSTGYGSVHAEEQIKLIKDALVL</sequence>
<dbReference type="KEGG" id="bpg:Bathy09g02280"/>
<feature type="domain" description="Transketolase-like pyrimidine-binding" evidence="6">
    <location>
        <begin position="739"/>
        <end position="956"/>
    </location>
</feature>
<gene>
    <name evidence="7" type="ORF">Bathy09g02280</name>
</gene>
<dbReference type="GO" id="GO:0004591">
    <property type="term" value="F:oxoglutarate dehydrogenase (succinyl-transferring) activity"/>
    <property type="evidence" value="ECO:0007669"/>
    <property type="project" value="TreeGrafter"/>
</dbReference>
<proteinExistence type="inferred from homology"/>
<evidence type="ECO:0000256" key="2">
    <source>
        <dbReference type="ARBA" id="ARBA00006936"/>
    </source>
</evidence>
<dbReference type="InterPro" id="IPR042179">
    <property type="entry name" value="KGD_C_sf"/>
</dbReference>
<dbReference type="NCBIfam" id="TIGR00239">
    <property type="entry name" value="2oxo_dh_E1"/>
    <property type="match status" value="1"/>
</dbReference>
<comment type="similarity">
    <text evidence="2">Belongs to the alpha-ketoglutarate dehydrogenase family.</text>
</comment>
<evidence type="ECO:0000313" key="7">
    <source>
        <dbReference type="EMBL" id="CCO66825.1"/>
    </source>
</evidence>
<dbReference type="Gene3D" id="1.10.287.1150">
    <property type="entry name" value="TPP helical domain"/>
    <property type="match status" value="1"/>
</dbReference>
<comment type="cofactor">
    <cofactor evidence="1">
        <name>thiamine diphosphate</name>
        <dbReference type="ChEBI" id="CHEBI:58937"/>
    </cofactor>
</comment>
<dbReference type="EMBL" id="FO082270">
    <property type="protein sequence ID" value="CCO66825.1"/>
    <property type="molecule type" value="Genomic_DNA"/>
</dbReference>
<dbReference type="Pfam" id="PF02779">
    <property type="entry name" value="Transket_pyr"/>
    <property type="match status" value="1"/>
</dbReference>
<feature type="region of interest" description="Disordered" evidence="5">
    <location>
        <begin position="23"/>
        <end position="51"/>
    </location>
</feature>
<dbReference type="Gene3D" id="3.40.50.12470">
    <property type="match status" value="1"/>
</dbReference>
<dbReference type="GO" id="GO:0030976">
    <property type="term" value="F:thiamine pyrophosphate binding"/>
    <property type="evidence" value="ECO:0007669"/>
    <property type="project" value="InterPro"/>
</dbReference>
<dbReference type="eggNOG" id="KOG0450">
    <property type="taxonomic scope" value="Eukaryota"/>
</dbReference>
<dbReference type="RefSeq" id="XP_007511265.1">
    <property type="nucleotide sequence ID" value="XM_007511203.1"/>
</dbReference>
<evidence type="ECO:0000256" key="5">
    <source>
        <dbReference type="SAM" id="MobiDB-lite"/>
    </source>
</evidence>
<dbReference type="SMART" id="SM00861">
    <property type="entry name" value="Transket_pyr"/>
    <property type="match status" value="1"/>
</dbReference>
<dbReference type="PIRSF" id="PIRSF000157">
    <property type="entry name" value="Oxoglu_dh_E1"/>
    <property type="match status" value="1"/>
</dbReference>
<dbReference type="Pfam" id="PF16870">
    <property type="entry name" value="OxoGdeHyase_C"/>
    <property type="match status" value="1"/>
</dbReference>
<accession>K8F439</accession>
<dbReference type="InterPro" id="IPR005475">
    <property type="entry name" value="Transketolase-like_Pyr-bd"/>
</dbReference>
<dbReference type="InterPro" id="IPR031717">
    <property type="entry name" value="ODO-1/KGD_C"/>
</dbReference>
<dbReference type="CDD" id="cd02016">
    <property type="entry name" value="TPP_E1_OGDC_like"/>
    <property type="match status" value="1"/>
</dbReference>
<dbReference type="AlphaFoldDB" id="K8F439"/>
<dbReference type="FunFam" id="3.40.50.12470:FF:000003">
    <property type="entry name" value="2-oxoglutarate dehydrogenase E1 component"/>
    <property type="match status" value="1"/>
</dbReference>
<dbReference type="InterPro" id="IPR011603">
    <property type="entry name" value="2oxoglutarate_DH_E1"/>
</dbReference>
<feature type="region of interest" description="Disordered" evidence="5">
    <location>
        <begin position="186"/>
        <end position="208"/>
    </location>
</feature>
<evidence type="ECO:0000313" key="8">
    <source>
        <dbReference type="Proteomes" id="UP000198341"/>
    </source>
</evidence>
<feature type="compositionally biased region" description="Low complexity" evidence="5">
    <location>
        <begin position="33"/>
        <end position="45"/>
    </location>
</feature>
<dbReference type="Gene3D" id="3.40.50.11610">
    <property type="entry name" value="Multifunctional 2-oxoglutarate metabolism enzyme, C-terminal domain"/>
    <property type="match status" value="1"/>
</dbReference>
<keyword evidence="3" id="KW-0560">Oxidoreductase</keyword>
<evidence type="ECO:0000259" key="6">
    <source>
        <dbReference type="SMART" id="SM00861"/>
    </source>
</evidence>
<organism evidence="7 8">
    <name type="scientific">Bathycoccus prasinos</name>
    <dbReference type="NCBI Taxonomy" id="41875"/>
    <lineage>
        <taxon>Eukaryota</taxon>
        <taxon>Viridiplantae</taxon>
        <taxon>Chlorophyta</taxon>
        <taxon>Mamiellophyceae</taxon>
        <taxon>Mamiellales</taxon>
        <taxon>Bathycoccaceae</taxon>
        <taxon>Bathycoccus</taxon>
    </lineage>
</organism>
<feature type="compositionally biased region" description="Polar residues" evidence="5">
    <location>
        <begin position="197"/>
        <end position="208"/>
    </location>
</feature>
<keyword evidence="8" id="KW-1185">Reference proteome</keyword>
<dbReference type="PANTHER" id="PTHR23152">
    <property type="entry name" value="2-OXOGLUTARATE DEHYDROGENASE"/>
    <property type="match status" value="1"/>
</dbReference>
<dbReference type="GeneID" id="19013735"/>
<dbReference type="STRING" id="41875.K8F439"/>
<dbReference type="PANTHER" id="PTHR23152:SF4">
    <property type="entry name" value="2-OXOADIPATE DEHYDROGENASE COMPLEX COMPONENT E1"/>
    <property type="match status" value="1"/>
</dbReference>